<dbReference type="Pfam" id="PF04286">
    <property type="entry name" value="DUF445"/>
    <property type="match status" value="1"/>
</dbReference>
<evidence type="ECO:0000256" key="6">
    <source>
        <dbReference type="SAM" id="Phobius"/>
    </source>
</evidence>
<sequence>MALIKILVGAAIGAVIGYITNYIAIKMLFRPLEEKRIFGIRVPFTPGLIPKEKSRIAKSVGEAVGKYLLSSEAILESLKTQRLKDKVRNNIFNFICSLKDKKLNVKKLLTIMVKDKEIAVENELKMLITNTALNKFESEDVVERISDHLLAFVDVKLNEEPLLIKDYFAGNGFKSFLNDLMKKSQDQGYIRDSISKIITNKKISLIENNTKLFEIVPVEVFTGINLYIFNEKETIASEIKELVRNPEVADKIKENITSKVLNNMNPLVSMFLNDETLYTKVLDFVDGYLDDEVNRIEIVKYLNSYVDSYKDKTVAEVLEKIPVNIQDEILKNISTKIESRILNSDIANLISKKISEKVNSLSSYDEIISSFRSTYREDIKEVVKREIVKLVNSEDIKVLVYHAVDDTVNKMMNKNISNKFIDTVNSYVSDIAGGLYDKVLTRYIPTLINDIKIAPIVEKQINEFEVDYAEKIIIEIADKELKSITWLGALLGAILGIISPIINGLF</sequence>
<evidence type="ECO:0000256" key="2">
    <source>
        <dbReference type="ARBA" id="ARBA00008053"/>
    </source>
</evidence>
<gene>
    <name evidence="7" type="ORF">FYJ33_04885</name>
</gene>
<dbReference type="PANTHER" id="PTHR35791:SF1">
    <property type="entry name" value="UPF0754 MEMBRANE PROTEIN YHEB"/>
    <property type="match status" value="1"/>
</dbReference>
<evidence type="ECO:0000313" key="7">
    <source>
        <dbReference type="EMBL" id="MSR90773.1"/>
    </source>
</evidence>
<keyword evidence="5 6" id="KW-0472">Membrane</keyword>
<feature type="transmembrane region" description="Helical" evidence="6">
    <location>
        <begin position="6"/>
        <end position="29"/>
    </location>
</feature>
<dbReference type="InterPro" id="IPR007383">
    <property type="entry name" value="DUF445"/>
</dbReference>
<keyword evidence="4 6" id="KW-1133">Transmembrane helix</keyword>
<keyword evidence="8" id="KW-1185">Reference proteome</keyword>
<proteinExistence type="inferred from homology"/>
<dbReference type="EMBL" id="VULX01000004">
    <property type="protein sequence ID" value="MSR90773.1"/>
    <property type="molecule type" value="Genomic_DNA"/>
</dbReference>
<accession>A0A7X2MX93</accession>
<dbReference type="Proteomes" id="UP000460287">
    <property type="component" value="Unassembled WGS sequence"/>
</dbReference>
<protein>
    <submittedName>
        <fullName evidence="7">DUF445 family protein</fullName>
    </submittedName>
</protein>
<comment type="caution">
    <text evidence="7">The sequence shown here is derived from an EMBL/GenBank/DDBJ whole genome shotgun (WGS) entry which is preliminary data.</text>
</comment>
<dbReference type="AlphaFoldDB" id="A0A7X2MX93"/>
<organism evidence="7 8">
    <name type="scientific">Inconstantimicrobium porci</name>
    <dbReference type="NCBI Taxonomy" id="2652291"/>
    <lineage>
        <taxon>Bacteria</taxon>
        <taxon>Bacillati</taxon>
        <taxon>Bacillota</taxon>
        <taxon>Clostridia</taxon>
        <taxon>Eubacteriales</taxon>
        <taxon>Clostridiaceae</taxon>
        <taxon>Inconstantimicrobium</taxon>
    </lineage>
</organism>
<feature type="transmembrane region" description="Helical" evidence="6">
    <location>
        <begin position="484"/>
        <end position="502"/>
    </location>
</feature>
<evidence type="ECO:0000256" key="4">
    <source>
        <dbReference type="ARBA" id="ARBA00022989"/>
    </source>
</evidence>
<name>A0A7X2MX93_9CLOT</name>
<evidence type="ECO:0000313" key="8">
    <source>
        <dbReference type="Proteomes" id="UP000460287"/>
    </source>
</evidence>
<evidence type="ECO:0000256" key="3">
    <source>
        <dbReference type="ARBA" id="ARBA00022692"/>
    </source>
</evidence>
<evidence type="ECO:0000256" key="5">
    <source>
        <dbReference type="ARBA" id="ARBA00023136"/>
    </source>
</evidence>
<comment type="subcellular location">
    <subcellularLocation>
        <location evidence="1">Endomembrane system</location>
    </subcellularLocation>
</comment>
<keyword evidence="3 6" id="KW-0812">Transmembrane</keyword>
<comment type="similarity">
    <text evidence="2">Belongs to the UPF0754 family.</text>
</comment>
<dbReference type="GO" id="GO:0012505">
    <property type="term" value="C:endomembrane system"/>
    <property type="evidence" value="ECO:0007669"/>
    <property type="project" value="UniProtKB-SubCell"/>
</dbReference>
<evidence type="ECO:0000256" key="1">
    <source>
        <dbReference type="ARBA" id="ARBA00004308"/>
    </source>
</evidence>
<dbReference type="PANTHER" id="PTHR35791">
    <property type="entry name" value="UPF0754 MEMBRANE PROTEIN YHEB"/>
    <property type="match status" value="1"/>
</dbReference>
<reference evidence="7 8" key="1">
    <citation type="submission" date="2019-08" db="EMBL/GenBank/DDBJ databases">
        <title>In-depth cultivation of the pig gut microbiome towards novel bacterial diversity and tailored functional studies.</title>
        <authorList>
            <person name="Wylensek D."/>
            <person name="Hitch T.C.A."/>
            <person name="Clavel T."/>
        </authorList>
    </citation>
    <scope>NUCLEOTIDE SEQUENCE [LARGE SCALE GENOMIC DNA]</scope>
    <source>
        <strain evidence="7 8">WCA-383-APC-5B</strain>
    </source>
</reference>